<dbReference type="AlphaFoldDB" id="A0AAV4DWZ2"/>
<gene>
    <name evidence="1" type="ORF">PoB_007512800</name>
</gene>
<comment type="caution">
    <text evidence="1">The sequence shown here is derived from an EMBL/GenBank/DDBJ whole genome shotgun (WGS) entry which is preliminary data.</text>
</comment>
<name>A0AAV4DWZ2_9GAST</name>
<organism evidence="1 2">
    <name type="scientific">Plakobranchus ocellatus</name>
    <dbReference type="NCBI Taxonomy" id="259542"/>
    <lineage>
        <taxon>Eukaryota</taxon>
        <taxon>Metazoa</taxon>
        <taxon>Spiralia</taxon>
        <taxon>Lophotrochozoa</taxon>
        <taxon>Mollusca</taxon>
        <taxon>Gastropoda</taxon>
        <taxon>Heterobranchia</taxon>
        <taxon>Euthyneura</taxon>
        <taxon>Panpulmonata</taxon>
        <taxon>Sacoglossa</taxon>
        <taxon>Placobranchoidea</taxon>
        <taxon>Plakobranchidae</taxon>
        <taxon>Plakobranchus</taxon>
    </lineage>
</organism>
<accession>A0AAV4DWZ2</accession>
<dbReference type="Proteomes" id="UP000735302">
    <property type="component" value="Unassembled WGS sequence"/>
</dbReference>
<protein>
    <submittedName>
        <fullName evidence="1">Uncharacterized protein</fullName>
    </submittedName>
</protein>
<evidence type="ECO:0000313" key="1">
    <source>
        <dbReference type="EMBL" id="GFO48623.1"/>
    </source>
</evidence>
<evidence type="ECO:0000313" key="2">
    <source>
        <dbReference type="Proteomes" id="UP000735302"/>
    </source>
</evidence>
<dbReference type="EMBL" id="BLXT01008440">
    <property type="protein sequence ID" value="GFO48623.1"/>
    <property type="molecule type" value="Genomic_DNA"/>
</dbReference>
<sequence length="151" mass="16987">MATRSCLHRMSPSELLAHPVGQSSATSRHSDKNAKPFFSVLRTDVTQWWWTNGLALGPARGAYASLLHEKKIVLHRSCADPVNNYLFVGVTELGDSFIIRARRCRVADRPPFEMPSEYASTCSLPYLVKFPGRVLSKEDIIKFRSFACLQT</sequence>
<keyword evidence="2" id="KW-1185">Reference proteome</keyword>
<proteinExistence type="predicted"/>
<reference evidence="1 2" key="1">
    <citation type="journal article" date="2021" name="Elife">
        <title>Chloroplast acquisition without the gene transfer in kleptoplastic sea slugs, Plakobranchus ocellatus.</title>
        <authorList>
            <person name="Maeda T."/>
            <person name="Takahashi S."/>
            <person name="Yoshida T."/>
            <person name="Shimamura S."/>
            <person name="Takaki Y."/>
            <person name="Nagai Y."/>
            <person name="Toyoda A."/>
            <person name="Suzuki Y."/>
            <person name="Arimoto A."/>
            <person name="Ishii H."/>
            <person name="Satoh N."/>
            <person name="Nishiyama T."/>
            <person name="Hasebe M."/>
            <person name="Maruyama T."/>
            <person name="Minagawa J."/>
            <person name="Obokata J."/>
            <person name="Shigenobu S."/>
        </authorList>
    </citation>
    <scope>NUCLEOTIDE SEQUENCE [LARGE SCALE GENOMIC DNA]</scope>
</reference>